<protein>
    <submittedName>
        <fullName evidence="1">Uncharacterized protein</fullName>
    </submittedName>
</protein>
<organism evidence="1 2">
    <name type="scientific">Pseudomonas moorei</name>
    <dbReference type="NCBI Taxonomy" id="395599"/>
    <lineage>
        <taxon>Bacteria</taxon>
        <taxon>Pseudomonadati</taxon>
        <taxon>Pseudomonadota</taxon>
        <taxon>Gammaproteobacteria</taxon>
        <taxon>Pseudomonadales</taxon>
        <taxon>Pseudomonadaceae</taxon>
        <taxon>Pseudomonas</taxon>
    </lineage>
</organism>
<evidence type="ECO:0000313" key="1">
    <source>
        <dbReference type="EMBL" id="SDR37899.1"/>
    </source>
</evidence>
<dbReference type="Proteomes" id="UP000199570">
    <property type="component" value="Unassembled WGS sequence"/>
</dbReference>
<proteinExistence type="predicted"/>
<dbReference type="RefSeq" id="WP_139204835.1">
    <property type="nucleotide sequence ID" value="NZ_FNKJ01000003.1"/>
</dbReference>
<name>A0A1H1IJZ1_9PSED</name>
<dbReference type="AlphaFoldDB" id="A0A1H1IJZ1"/>
<gene>
    <name evidence="1" type="ORF">SAMN04490195_5514</name>
</gene>
<keyword evidence="2" id="KW-1185">Reference proteome</keyword>
<reference evidence="2" key="1">
    <citation type="submission" date="2016-10" db="EMBL/GenBank/DDBJ databases">
        <authorList>
            <person name="Varghese N."/>
            <person name="Submissions S."/>
        </authorList>
    </citation>
    <scope>NUCLEOTIDE SEQUENCE [LARGE SCALE GENOMIC DNA]</scope>
    <source>
        <strain evidence="2">BS3775</strain>
    </source>
</reference>
<evidence type="ECO:0000313" key="2">
    <source>
        <dbReference type="Proteomes" id="UP000199570"/>
    </source>
</evidence>
<accession>A0A1H1IJZ1</accession>
<dbReference type="OrthoDB" id="5190630at2"/>
<dbReference type="EMBL" id="FNKJ01000003">
    <property type="protein sequence ID" value="SDR37899.1"/>
    <property type="molecule type" value="Genomic_DNA"/>
</dbReference>
<sequence length="171" mass="20381">MSLTDPNVQSALIAASTTLTVLFLRALAKPVWERSFHKFKLESDYRYDQRKRVREAISKYKVPLLNSAEYLNHRLWNFSKNAPEAWHVKSADEQIKDKYYLQSFCYRFLLFFAICRKVDLELVFLDSTVSTKEDLELLKYLKCFPHFFCDAGIFEGLNYDHSKPTDHFFWR</sequence>